<dbReference type="InterPro" id="IPR000943">
    <property type="entry name" value="RNA_pol_sigma70"/>
</dbReference>
<feature type="domain" description="RNA polymerase sigma-70" evidence="8">
    <location>
        <begin position="466"/>
        <end position="492"/>
    </location>
</feature>
<dbReference type="GO" id="GO:0006352">
    <property type="term" value="P:DNA-templated transcription initiation"/>
    <property type="evidence" value="ECO:0007669"/>
    <property type="project" value="InterPro"/>
</dbReference>
<dbReference type="SUPFAM" id="SSF88659">
    <property type="entry name" value="Sigma3 and sigma4 domains of RNA polymerase sigma factors"/>
    <property type="match status" value="2"/>
</dbReference>
<dbReference type="AlphaFoldDB" id="A0A381RFV7"/>
<evidence type="ECO:0000256" key="2">
    <source>
        <dbReference type="ARBA" id="ARBA00023015"/>
    </source>
</evidence>
<dbReference type="CDD" id="cd06171">
    <property type="entry name" value="Sigma70_r4"/>
    <property type="match status" value="1"/>
</dbReference>
<dbReference type="GO" id="GO:0003677">
    <property type="term" value="F:DNA binding"/>
    <property type="evidence" value="ECO:0007669"/>
    <property type="project" value="UniProtKB-KW"/>
</dbReference>
<accession>A0A381RFV7</accession>
<sequence>MVQKQRPSDVNDISAALEGENEYTPALTRMEGTEDEANQVTESGATAVTRSELDMWEAARASDSTTSITNALQQEIQESELTEDTVRMYLREIGRVALLTAADEVVLARAVELAQRLETIEKEIQGDIEVGTPDSFTLITDILLKLAPIADTASAIAKYLGLEAPVTLGSALTNPDLRVLVDGKREDEVTNYLSDALGVEPDEAHKLVVELSVLPRLLASDMVDILGIDPILENLPDEVGNPKFLATLEPLTPVLNAHLMRVREEGEKARRHLGEANLRLVVSVAKKHLNRGLSMLDLIQEGNIGLMRAIEKFDFRKGFKFSTYATWWIRQGITRAIADQARTIRIPVHVVETLNKIMRARRELGQQLNREPTVEELSERVELSLERVSEILQMSQEPVSLETPIGEDAENELGDLIQDSNAPAPADVAAQSSMREQVDRVLGHLQDRERRVLELRFGLFDGRPRTLEEIGGELNLTRERIRQIERKALGRLRGDANVAELRELLA</sequence>
<dbReference type="InterPro" id="IPR014284">
    <property type="entry name" value="RNA_pol_sigma-70_dom"/>
</dbReference>
<feature type="region of interest" description="Disordered" evidence="6">
    <location>
        <begin position="1"/>
        <end position="20"/>
    </location>
</feature>
<keyword evidence="3" id="KW-0731">Sigma factor</keyword>
<keyword evidence="2" id="KW-0805">Transcription regulation</keyword>
<dbReference type="SUPFAM" id="SSF88946">
    <property type="entry name" value="Sigma2 domain of RNA polymerase sigma factors"/>
    <property type="match status" value="1"/>
</dbReference>
<dbReference type="InterPro" id="IPR007630">
    <property type="entry name" value="RNA_pol_sigma70_r4"/>
</dbReference>
<dbReference type="Pfam" id="PF00140">
    <property type="entry name" value="Sigma70_r1_2"/>
    <property type="match status" value="1"/>
</dbReference>
<dbReference type="PROSITE" id="PS00716">
    <property type="entry name" value="SIGMA70_2"/>
    <property type="match status" value="1"/>
</dbReference>
<evidence type="ECO:0000313" key="9">
    <source>
        <dbReference type="EMBL" id="SUZ90114.1"/>
    </source>
</evidence>
<reference evidence="9" key="1">
    <citation type="submission" date="2018-05" db="EMBL/GenBank/DDBJ databases">
        <authorList>
            <person name="Lanie J.A."/>
            <person name="Ng W.-L."/>
            <person name="Kazmierczak K.M."/>
            <person name="Andrzejewski T.M."/>
            <person name="Davidsen T.M."/>
            <person name="Wayne K.J."/>
            <person name="Tettelin H."/>
            <person name="Glass J.I."/>
            <person name="Rusch D."/>
            <person name="Podicherti R."/>
            <person name="Tsui H.-C.T."/>
            <person name="Winkler M.E."/>
        </authorList>
    </citation>
    <scope>NUCLEOTIDE SEQUENCE</scope>
</reference>
<name>A0A381RFV7_9ZZZZ</name>
<proteinExistence type="inferred from homology"/>
<dbReference type="PANTHER" id="PTHR30603:SF60">
    <property type="entry name" value="RNA POLYMERASE SIGMA FACTOR RPOD"/>
    <property type="match status" value="1"/>
</dbReference>
<keyword evidence="4" id="KW-0238">DNA-binding</keyword>
<comment type="similarity">
    <text evidence="1">Belongs to the sigma-70 factor family.</text>
</comment>
<evidence type="ECO:0000256" key="4">
    <source>
        <dbReference type="ARBA" id="ARBA00023125"/>
    </source>
</evidence>
<dbReference type="InterPro" id="IPR013325">
    <property type="entry name" value="RNA_pol_sigma_r2"/>
</dbReference>
<feature type="domain" description="RNA polymerase sigma-70" evidence="7">
    <location>
        <begin position="297"/>
        <end position="310"/>
    </location>
</feature>
<dbReference type="FunFam" id="1.10.601.10:FF:000001">
    <property type="entry name" value="RNA polymerase sigma factor SigA"/>
    <property type="match status" value="1"/>
</dbReference>
<dbReference type="Gene3D" id="1.10.10.10">
    <property type="entry name" value="Winged helix-like DNA-binding domain superfamily/Winged helix DNA-binding domain"/>
    <property type="match status" value="2"/>
</dbReference>
<dbReference type="PANTHER" id="PTHR30603">
    <property type="entry name" value="RNA POLYMERASE SIGMA FACTOR RPO"/>
    <property type="match status" value="1"/>
</dbReference>
<dbReference type="NCBIfam" id="TIGR02937">
    <property type="entry name" value="sigma70-ECF"/>
    <property type="match status" value="1"/>
</dbReference>
<keyword evidence="5" id="KW-0804">Transcription</keyword>
<dbReference type="Pfam" id="PF04542">
    <property type="entry name" value="Sigma70_r2"/>
    <property type="match status" value="1"/>
</dbReference>
<evidence type="ECO:0000256" key="5">
    <source>
        <dbReference type="ARBA" id="ARBA00023163"/>
    </source>
</evidence>
<evidence type="ECO:0000259" key="7">
    <source>
        <dbReference type="PROSITE" id="PS00715"/>
    </source>
</evidence>
<dbReference type="InterPro" id="IPR007627">
    <property type="entry name" value="RNA_pol_sigma70_r2"/>
</dbReference>
<gene>
    <name evidence="9" type="ORF">METZ01_LOCUS42968</name>
</gene>
<evidence type="ECO:0000256" key="6">
    <source>
        <dbReference type="SAM" id="MobiDB-lite"/>
    </source>
</evidence>
<dbReference type="InterPro" id="IPR050239">
    <property type="entry name" value="Sigma-70_RNA_pol_init_factors"/>
</dbReference>
<evidence type="ECO:0000256" key="3">
    <source>
        <dbReference type="ARBA" id="ARBA00023082"/>
    </source>
</evidence>
<dbReference type="EMBL" id="UINC01001868">
    <property type="protein sequence ID" value="SUZ90114.1"/>
    <property type="molecule type" value="Genomic_DNA"/>
</dbReference>
<dbReference type="Gene3D" id="1.10.601.10">
    <property type="entry name" value="RNA Polymerase Primary Sigma Factor"/>
    <property type="match status" value="2"/>
</dbReference>
<dbReference type="PRINTS" id="PR00046">
    <property type="entry name" value="SIGMA70FCT"/>
</dbReference>
<dbReference type="PROSITE" id="PS00715">
    <property type="entry name" value="SIGMA70_1"/>
    <property type="match status" value="1"/>
</dbReference>
<evidence type="ECO:0000256" key="1">
    <source>
        <dbReference type="ARBA" id="ARBA00007788"/>
    </source>
</evidence>
<dbReference type="Pfam" id="PF04539">
    <property type="entry name" value="Sigma70_r3"/>
    <property type="match status" value="1"/>
</dbReference>
<dbReference type="InterPro" id="IPR007624">
    <property type="entry name" value="RNA_pol_sigma70_r3"/>
</dbReference>
<dbReference type="InterPro" id="IPR036388">
    <property type="entry name" value="WH-like_DNA-bd_sf"/>
</dbReference>
<dbReference type="InterPro" id="IPR009042">
    <property type="entry name" value="RNA_pol_sigma70_r1_2"/>
</dbReference>
<dbReference type="Pfam" id="PF04545">
    <property type="entry name" value="Sigma70_r4"/>
    <property type="match status" value="1"/>
</dbReference>
<dbReference type="GO" id="GO:0016987">
    <property type="term" value="F:sigma factor activity"/>
    <property type="evidence" value="ECO:0007669"/>
    <property type="project" value="UniProtKB-KW"/>
</dbReference>
<protein>
    <recommendedName>
        <fullName evidence="7 8">RNA polymerase sigma-70 domain-containing protein</fullName>
    </recommendedName>
</protein>
<evidence type="ECO:0000259" key="8">
    <source>
        <dbReference type="PROSITE" id="PS00716"/>
    </source>
</evidence>
<organism evidence="9">
    <name type="scientific">marine metagenome</name>
    <dbReference type="NCBI Taxonomy" id="408172"/>
    <lineage>
        <taxon>unclassified sequences</taxon>
        <taxon>metagenomes</taxon>
        <taxon>ecological metagenomes</taxon>
    </lineage>
</organism>
<dbReference type="InterPro" id="IPR013324">
    <property type="entry name" value="RNA_pol_sigma_r3/r4-like"/>
</dbReference>